<dbReference type="STRING" id="246437.L9LC79"/>
<evidence type="ECO:0000313" key="15">
    <source>
        <dbReference type="EMBL" id="ELW72493.1"/>
    </source>
</evidence>
<evidence type="ECO:0000256" key="6">
    <source>
        <dbReference type="ARBA" id="ARBA00022490"/>
    </source>
</evidence>
<evidence type="ECO:0000313" key="16">
    <source>
        <dbReference type="Proteomes" id="UP000011518"/>
    </source>
</evidence>
<evidence type="ECO:0000256" key="10">
    <source>
        <dbReference type="ARBA" id="ARBA00023069"/>
    </source>
</evidence>
<evidence type="ECO:0000256" key="3">
    <source>
        <dbReference type="ARBA" id="ARBA00004245"/>
    </source>
</evidence>
<comment type="function">
    <text evidence="1">Microtubule-binding protein that localizes to the microtubular manchette of elongating spermatids.</text>
</comment>
<dbReference type="InterPro" id="IPR026687">
    <property type="entry name" value="CCDC181"/>
</dbReference>
<evidence type="ECO:0000256" key="5">
    <source>
        <dbReference type="ARBA" id="ARBA00022306"/>
    </source>
</evidence>
<accession>L9LC79</accession>
<proteinExistence type="inferred from homology"/>
<comment type="subcellular location">
    <subcellularLocation>
        <location evidence="2">Cell projection</location>
        <location evidence="2">Cilium</location>
        <location evidence="2">Flagellum</location>
    </subcellularLocation>
    <subcellularLocation>
        <location evidence="3">Cytoplasm</location>
        <location evidence="3">Cytoskeleton</location>
    </subcellularLocation>
</comment>
<keyword evidence="10" id="KW-0969">Cilium</keyword>
<dbReference type="GO" id="GO:0005874">
    <property type="term" value="C:microtubule"/>
    <property type="evidence" value="ECO:0007669"/>
    <property type="project" value="UniProtKB-KW"/>
</dbReference>
<feature type="region of interest" description="Disordered" evidence="14">
    <location>
        <begin position="96"/>
        <end position="116"/>
    </location>
</feature>
<protein>
    <recommendedName>
        <fullName evidence="5">Coiled-coil domain-containing protein 181</fullName>
    </recommendedName>
</protein>
<keyword evidence="6" id="KW-0963">Cytoplasm</keyword>
<keyword evidence="8" id="KW-0282">Flagellum</keyword>
<dbReference type="EMBL" id="KB320406">
    <property type="protein sequence ID" value="ELW72493.1"/>
    <property type="molecule type" value="Genomic_DNA"/>
</dbReference>
<feature type="region of interest" description="Disordered" evidence="14">
    <location>
        <begin position="1"/>
        <end position="28"/>
    </location>
</feature>
<feature type="compositionally biased region" description="Basic and acidic residues" evidence="14">
    <location>
        <begin position="12"/>
        <end position="24"/>
    </location>
</feature>
<reference evidence="16" key="2">
    <citation type="journal article" date="2013" name="Nat. Commun.">
        <title>Genome of the Chinese tree shrew.</title>
        <authorList>
            <person name="Fan Y."/>
            <person name="Huang Z.Y."/>
            <person name="Cao C.C."/>
            <person name="Chen C.S."/>
            <person name="Chen Y.X."/>
            <person name="Fan D.D."/>
            <person name="He J."/>
            <person name="Hou H.L."/>
            <person name="Hu L."/>
            <person name="Hu X.T."/>
            <person name="Jiang X.T."/>
            <person name="Lai R."/>
            <person name="Lang Y.S."/>
            <person name="Liang B."/>
            <person name="Liao S.G."/>
            <person name="Mu D."/>
            <person name="Ma Y.Y."/>
            <person name="Niu Y.Y."/>
            <person name="Sun X.Q."/>
            <person name="Xia J.Q."/>
            <person name="Xiao J."/>
            <person name="Xiong Z.Q."/>
            <person name="Xu L."/>
            <person name="Yang L."/>
            <person name="Zhang Y."/>
            <person name="Zhao W."/>
            <person name="Zhao X.D."/>
            <person name="Zheng Y.T."/>
            <person name="Zhou J.M."/>
            <person name="Zhu Y.B."/>
            <person name="Zhang G.J."/>
            <person name="Wang J."/>
            <person name="Yao Y.G."/>
        </authorList>
    </citation>
    <scope>NUCLEOTIDE SEQUENCE [LARGE SCALE GENOMIC DNA]</scope>
</reference>
<keyword evidence="16" id="KW-1185">Reference proteome</keyword>
<evidence type="ECO:0000256" key="1">
    <source>
        <dbReference type="ARBA" id="ARBA00002213"/>
    </source>
</evidence>
<evidence type="ECO:0000256" key="11">
    <source>
        <dbReference type="ARBA" id="ARBA00023212"/>
    </source>
</evidence>
<dbReference type="GO" id="GO:0008017">
    <property type="term" value="F:microtubule binding"/>
    <property type="evidence" value="ECO:0007669"/>
    <property type="project" value="InterPro"/>
</dbReference>
<evidence type="ECO:0000256" key="13">
    <source>
        <dbReference type="ARBA" id="ARBA00047162"/>
    </source>
</evidence>
<evidence type="ECO:0000256" key="8">
    <source>
        <dbReference type="ARBA" id="ARBA00022846"/>
    </source>
</evidence>
<keyword evidence="7" id="KW-0493">Microtubule</keyword>
<dbReference type="InParanoid" id="L9LC79"/>
<evidence type="ECO:0000256" key="4">
    <source>
        <dbReference type="ARBA" id="ARBA00005737"/>
    </source>
</evidence>
<dbReference type="PANTHER" id="PTHR14320:SF2">
    <property type="entry name" value="COILED-COIL DOMAIN-CONTAINING PROTEIN 181"/>
    <property type="match status" value="1"/>
</dbReference>
<dbReference type="GO" id="GO:0031514">
    <property type="term" value="C:motile cilium"/>
    <property type="evidence" value="ECO:0007669"/>
    <property type="project" value="UniProtKB-SubCell"/>
</dbReference>
<organism evidence="15 16">
    <name type="scientific">Tupaia chinensis</name>
    <name type="common">Chinese tree shrew</name>
    <name type="synonym">Tupaia belangeri chinensis</name>
    <dbReference type="NCBI Taxonomy" id="246437"/>
    <lineage>
        <taxon>Eukaryota</taxon>
        <taxon>Metazoa</taxon>
        <taxon>Chordata</taxon>
        <taxon>Craniata</taxon>
        <taxon>Vertebrata</taxon>
        <taxon>Euteleostomi</taxon>
        <taxon>Mammalia</taxon>
        <taxon>Eutheria</taxon>
        <taxon>Euarchontoglires</taxon>
        <taxon>Scandentia</taxon>
        <taxon>Tupaiidae</taxon>
        <taxon>Tupaia</taxon>
    </lineage>
</organism>
<dbReference type="PANTHER" id="PTHR14320">
    <property type="entry name" value="COILED-COIL DOMAIN-CONTAINING PROTEIN 181"/>
    <property type="match status" value="1"/>
</dbReference>
<evidence type="ECO:0000256" key="12">
    <source>
        <dbReference type="ARBA" id="ARBA00023273"/>
    </source>
</evidence>
<evidence type="ECO:0000256" key="2">
    <source>
        <dbReference type="ARBA" id="ARBA00004230"/>
    </source>
</evidence>
<name>L9LC79_TUPCH</name>
<dbReference type="AlphaFoldDB" id="L9LC79"/>
<gene>
    <name evidence="15" type="ORF">TREES_T100007070</name>
</gene>
<evidence type="ECO:0000256" key="14">
    <source>
        <dbReference type="SAM" id="MobiDB-lite"/>
    </source>
</evidence>
<comment type="similarity">
    <text evidence="4">Belongs to the CCDC181 family.</text>
</comment>
<dbReference type="Proteomes" id="UP000011518">
    <property type="component" value="Unassembled WGS sequence"/>
</dbReference>
<sequence>MFPTALFFNKQKTNENKDADSKESEEYEDDFGKGLEWLINGKGNSDASTTEMIYEKEENVNKELKENEAEIEDINQLFDPDTSLKDEISPRQSDFISVPNIQYLDPISDSDMENSS</sequence>
<evidence type="ECO:0000256" key="7">
    <source>
        <dbReference type="ARBA" id="ARBA00022701"/>
    </source>
</evidence>
<keyword evidence="11" id="KW-0206">Cytoskeleton</keyword>
<reference evidence="16" key="1">
    <citation type="submission" date="2012-07" db="EMBL/GenBank/DDBJ databases">
        <title>Genome of the Chinese tree shrew, a rising model animal genetically related to primates.</title>
        <authorList>
            <person name="Zhang G."/>
            <person name="Fan Y."/>
            <person name="Yao Y."/>
            <person name="Huang Z."/>
        </authorList>
    </citation>
    <scope>NUCLEOTIDE SEQUENCE [LARGE SCALE GENOMIC DNA]</scope>
</reference>
<keyword evidence="12" id="KW-0966">Cell projection</keyword>
<keyword evidence="9" id="KW-0175">Coiled coil</keyword>
<evidence type="ECO:0000256" key="9">
    <source>
        <dbReference type="ARBA" id="ARBA00023054"/>
    </source>
</evidence>
<comment type="subunit">
    <text evidence="13">Homodimer. Interacts with HOOK1. Interacts with HOOK2. Interacts with HOOK3.</text>
</comment>